<proteinExistence type="predicted"/>
<sequence>MEKNNKKVSQEDANKVAEKMYDPTDYKKSDQLSQGTAITHEQSSDAYTEGSIDGKIDSVDDNGQLTSKKGEDIPRKGF</sequence>
<evidence type="ECO:0000313" key="2">
    <source>
        <dbReference type="EMBL" id="MRH42097.1"/>
    </source>
</evidence>
<organism evidence="2 3">
    <name type="scientific">Aquibacillus halophilus</name>
    <dbReference type="NCBI Taxonomy" id="930132"/>
    <lineage>
        <taxon>Bacteria</taxon>
        <taxon>Bacillati</taxon>
        <taxon>Bacillota</taxon>
        <taxon>Bacilli</taxon>
        <taxon>Bacillales</taxon>
        <taxon>Bacillaceae</taxon>
        <taxon>Aquibacillus</taxon>
    </lineage>
</organism>
<evidence type="ECO:0000313" key="3">
    <source>
        <dbReference type="Proteomes" id="UP000799092"/>
    </source>
</evidence>
<evidence type="ECO:0000256" key="1">
    <source>
        <dbReference type="SAM" id="MobiDB-lite"/>
    </source>
</evidence>
<gene>
    <name evidence="2" type="ORF">GH741_05335</name>
</gene>
<dbReference type="RefSeq" id="WP_153735745.1">
    <property type="nucleotide sequence ID" value="NZ_WJNG01000003.1"/>
</dbReference>
<dbReference type="InterPro" id="IPR025100">
    <property type="entry name" value="DUF4025"/>
</dbReference>
<dbReference type="Pfam" id="PF13217">
    <property type="entry name" value="DUF4025"/>
    <property type="match status" value="1"/>
</dbReference>
<dbReference type="Proteomes" id="UP000799092">
    <property type="component" value="Unassembled WGS sequence"/>
</dbReference>
<accession>A0A6A8DGS8</accession>
<keyword evidence="3" id="KW-1185">Reference proteome</keyword>
<feature type="compositionally biased region" description="Basic and acidic residues" evidence="1">
    <location>
        <begin position="1"/>
        <end position="30"/>
    </location>
</feature>
<name>A0A6A8DGS8_9BACI</name>
<comment type="caution">
    <text evidence="2">The sequence shown here is derived from an EMBL/GenBank/DDBJ whole genome shotgun (WGS) entry which is preliminary data.</text>
</comment>
<protein>
    <submittedName>
        <fullName evidence="2">DUF4025 domain-containing protein</fullName>
    </submittedName>
</protein>
<feature type="region of interest" description="Disordered" evidence="1">
    <location>
        <begin position="1"/>
        <end position="78"/>
    </location>
</feature>
<feature type="compositionally biased region" description="Polar residues" evidence="1">
    <location>
        <begin position="31"/>
        <end position="46"/>
    </location>
</feature>
<feature type="compositionally biased region" description="Basic and acidic residues" evidence="1">
    <location>
        <begin position="68"/>
        <end position="78"/>
    </location>
</feature>
<dbReference type="EMBL" id="WJNG01000003">
    <property type="protein sequence ID" value="MRH42097.1"/>
    <property type="molecule type" value="Genomic_DNA"/>
</dbReference>
<reference evidence="2" key="1">
    <citation type="submission" date="2019-11" db="EMBL/GenBank/DDBJ databases">
        <authorList>
            <person name="Li J."/>
        </authorList>
    </citation>
    <scope>NUCLEOTIDE SEQUENCE</scope>
    <source>
        <strain evidence="2">B6B</strain>
    </source>
</reference>
<dbReference type="AlphaFoldDB" id="A0A6A8DGS8"/>
<dbReference type="OrthoDB" id="2476089at2"/>